<reference evidence="2" key="1">
    <citation type="submission" date="2022-11" db="EMBL/GenBank/DDBJ databases">
        <authorList>
            <person name="Petersen C."/>
        </authorList>
    </citation>
    <scope>NUCLEOTIDE SEQUENCE</scope>
    <source>
        <strain evidence="2">IBT 22155</strain>
    </source>
</reference>
<evidence type="ECO:0000259" key="1">
    <source>
        <dbReference type="Pfam" id="PF01636"/>
    </source>
</evidence>
<dbReference type="SUPFAM" id="SSF56112">
    <property type="entry name" value="Protein kinase-like (PK-like)"/>
    <property type="match status" value="1"/>
</dbReference>
<evidence type="ECO:0000313" key="2">
    <source>
        <dbReference type="EMBL" id="KAJ5139065.1"/>
    </source>
</evidence>
<dbReference type="OrthoDB" id="5412996at2759"/>
<dbReference type="InterPro" id="IPR011009">
    <property type="entry name" value="Kinase-like_dom_sf"/>
</dbReference>
<keyword evidence="3" id="KW-1185">Reference proteome</keyword>
<dbReference type="Proteomes" id="UP001149079">
    <property type="component" value="Unassembled WGS sequence"/>
</dbReference>
<dbReference type="Gene3D" id="3.30.200.20">
    <property type="entry name" value="Phosphorylase Kinase, domain 1"/>
    <property type="match status" value="1"/>
</dbReference>
<organism evidence="2 3">
    <name type="scientific">Penicillium bovifimosum</name>
    <dbReference type="NCBI Taxonomy" id="126998"/>
    <lineage>
        <taxon>Eukaryota</taxon>
        <taxon>Fungi</taxon>
        <taxon>Dikarya</taxon>
        <taxon>Ascomycota</taxon>
        <taxon>Pezizomycotina</taxon>
        <taxon>Eurotiomycetes</taxon>
        <taxon>Eurotiomycetidae</taxon>
        <taxon>Eurotiales</taxon>
        <taxon>Aspergillaceae</taxon>
        <taxon>Penicillium</taxon>
    </lineage>
</organism>
<evidence type="ECO:0000313" key="3">
    <source>
        <dbReference type="Proteomes" id="UP001149079"/>
    </source>
</evidence>
<reference evidence="2" key="2">
    <citation type="journal article" date="2023" name="IMA Fungus">
        <title>Comparative genomic study of the Penicillium genus elucidates a diverse pangenome and 15 lateral gene transfer events.</title>
        <authorList>
            <person name="Petersen C."/>
            <person name="Sorensen T."/>
            <person name="Nielsen M.R."/>
            <person name="Sondergaard T.E."/>
            <person name="Sorensen J.L."/>
            <person name="Fitzpatrick D.A."/>
            <person name="Frisvad J.C."/>
            <person name="Nielsen K.L."/>
        </authorList>
    </citation>
    <scope>NUCLEOTIDE SEQUENCE</scope>
    <source>
        <strain evidence="2">IBT 22155</strain>
    </source>
</reference>
<dbReference type="Pfam" id="PF01636">
    <property type="entry name" value="APH"/>
    <property type="match status" value="1"/>
</dbReference>
<protein>
    <recommendedName>
        <fullName evidence="1">Aminoglycoside phosphotransferase domain-containing protein</fullName>
    </recommendedName>
</protein>
<dbReference type="PANTHER" id="PTHR21310:SF37">
    <property type="entry name" value="AMINOGLYCOSIDE PHOSPHOTRANSFERASE DOMAIN-CONTAINING PROTEIN"/>
    <property type="match status" value="1"/>
</dbReference>
<dbReference type="InterPro" id="IPR051678">
    <property type="entry name" value="AGP_Transferase"/>
</dbReference>
<name>A0A9W9L6N7_9EURO</name>
<comment type="caution">
    <text evidence="2">The sequence shown here is derived from an EMBL/GenBank/DDBJ whole genome shotgun (WGS) entry which is preliminary data.</text>
</comment>
<accession>A0A9W9L6N7</accession>
<dbReference type="EMBL" id="JAPQKL010000003">
    <property type="protein sequence ID" value="KAJ5139065.1"/>
    <property type="molecule type" value="Genomic_DNA"/>
</dbReference>
<gene>
    <name evidence="2" type="ORF">N7515_003913</name>
</gene>
<proteinExistence type="predicted"/>
<dbReference type="AlphaFoldDB" id="A0A9W9L6N7"/>
<dbReference type="PANTHER" id="PTHR21310">
    <property type="entry name" value="AMINOGLYCOSIDE PHOSPHOTRANSFERASE-RELATED-RELATED"/>
    <property type="match status" value="1"/>
</dbReference>
<dbReference type="GeneID" id="81403827"/>
<dbReference type="RefSeq" id="XP_056523714.1">
    <property type="nucleotide sequence ID" value="XM_056664657.1"/>
</dbReference>
<sequence>MPQQKISPLKTYFDELEETNGDDECRAWLDKLFDSKAELAVFVAGRKGGGTGAYVGFLKGSFNISFRFSFDDGRPDVIIRFPKPGHTATAYRDEKVVNEVRIMEYLQQSTDIPIPRVHSWGLTSESPLHLGPFIIMDYVNGTLLSTILKQPDQVMVLNPNIDNTALDKIYHQIAYYMFQLSQLKFARIGAISRDHASGAWHVTGRPLTYNMNELATVAGYPDDQFPTAPFDRASDYLRSVANEHLTHLWTQRNLADDAEIARERFIARHRFAQLVSKYYPEDTGLSIPFCDDMRPSNMLIDPETLQITAILDLEFTNAMPAEFTYDPPWWLLLSGPEMWLERCAMDEFLTLYEPRMEQFLRALGRVETEMALEGKRSDGPSLSTRMRDSWRTGRFWFDYAARKSFDVDTVYWAALHNDGPGVELLDEKARAEMEPFTQVKMEQLKAYKEECTTRFSSEV</sequence>
<feature type="domain" description="Aminoglycoside phosphotransferase" evidence="1">
    <location>
        <begin position="68"/>
        <end position="326"/>
    </location>
</feature>
<dbReference type="InterPro" id="IPR002575">
    <property type="entry name" value="Aminoglycoside_PTrfase"/>
</dbReference>